<reference evidence="4 5" key="1">
    <citation type="submission" date="2019-07" db="EMBL/GenBank/DDBJ databases">
        <title>Whole genome shotgun sequence of Reyranella soli NBRC 108950.</title>
        <authorList>
            <person name="Hosoyama A."/>
            <person name="Uohara A."/>
            <person name="Ohji S."/>
            <person name="Ichikawa N."/>
        </authorList>
    </citation>
    <scope>NUCLEOTIDE SEQUENCE [LARGE SCALE GENOMIC DNA]</scope>
    <source>
        <strain evidence="4 5">NBRC 108950</strain>
    </source>
</reference>
<evidence type="ECO:0000313" key="5">
    <source>
        <dbReference type="Proteomes" id="UP000321058"/>
    </source>
</evidence>
<dbReference type="GO" id="GO:0032259">
    <property type="term" value="P:methylation"/>
    <property type="evidence" value="ECO:0007669"/>
    <property type="project" value="UniProtKB-KW"/>
</dbReference>
<dbReference type="Pfam" id="PF10017">
    <property type="entry name" value="Methyltransf_33"/>
    <property type="match status" value="1"/>
</dbReference>
<dbReference type="NCBIfam" id="TIGR03438">
    <property type="entry name" value="egtD_ergothio"/>
    <property type="match status" value="1"/>
</dbReference>
<dbReference type="InterPro" id="IPR017804">
    <property type="entry name" value="MeTrfase_EgtD-like"/>
</dbReference>
<evidence type="ECO:0000313" key="4">
    <source>
        <dbReference type="EMBL" id="GEP56535.1"/>
    </source>
</evidence>
<dbReference type="Gene3D" id="3.40.50.150">
    <property type="entry name" value="Vaccinia Virus protein VP39"/>
    <property type="match status" value="1"/>
</dbReference>
<dbReference type="PANTHER" id="PTHR43397">
    <property type="entry name" value="ERGOTHIONEINE BIOSYNTHESIS PROTEIN 1"/>
    <property type="match status" value="1"/>
</dbReference>
<keyword evidence="1 4" id="KW-0489">Methyltransferase</keyword>
<dbReference type="PANTHER" id="PTHR43397:SF1">
    <property type="entry name" value="ERGOTHIONEINE BIOSYNTHESIS PROTEIN 1"/>
    <property type="match status" value="1"/>
</dbReference>
<evidence type="ECO:0000256" key="1">
    <source>
        <dbReference type="ARBA" id="ARBA00022603"/>
    </source>
</evidence>
<evidence type="ECO:0000259" key="3">
    <source>
        <dbReference type="Pfam" id="PF10017"/>
    </source>
</evidence>
<dbReference type="AlphaFoldDB" id="A0A512NC81"/>
<dbReference type="OrthoDB" id="5289726at2"/>
<dbReference type="InterPro" id="IPR051128">
    <property type="entry name" value="EgtD_Methyltrsf_superfamily"/>
</dbReference>
<sequence length="322" mass="35608">MNGSPLLLDRAQLDDRSEFRDAVLAGLDSTPRAIPAKFLYDARGSALFDAICELPEYYLTRTEIEILRRFEADIAAMAGPGCALVEYGSGSSVKSRLLIEAMRDLVAYVPIDISRQHLDATANGLRRDYPHLKVEPVCADYMTLARLPADVSAARRRIGFFPGSTIGNLLPVEATAFLCRARGLLGEGGALVLGVDLKKDPRRLHDAYNDAAGVTAQFTLNLLRRMNRELEANFDLSAFAHEAFYNPVEGRIEIYFRCLRPQTVTVAGRSFTFAEGERVHTEYSYKFDDAGIATLARSAGFTIARTWTDPARLFAVVYLVSP</sequence>
<dbReference type="PIRSF" id="PIRSF018005">
    <property type="entry name" value="UCP018005"/>
    <property type="match status" value="1"/>
</dbReference>
<gene>
    <name evidence="4" type="ORF">RSO01_37010</name>
</gene>
<dbReference type="SUPFAM" id="SSF53335">
    <property type="entry name" value="S-adenosyl-L-methionine-dependent methyltransferases"/>
    <property type="match status" value="1"/>
</dbReference>
<protein>
    <submittedName>
        <fullName evidence="4">Dimethylhistidine N-methyltransferase</fullName>
    </submittedName>
</protein>
<dbReference type="InterPro" id="IPR029063">
    <property type="entry name" value="SAM-dependent_MTases_sf"/>
</dbReference>
<dbReference type="Proteomes" id="UP000321058">
    <property type="component" value="Unassembled WGS sequence"/>
</dbReference>
<accession>A0A512NC81</accession>
<organism evidence="4 5">
    <name type="scientific">Reyranella soli</name>
    <dbReference type="NCBI Taxonomy" id="1230389"/>
    <lineage>
        <taxon>Bacteria</taxon>
        <taxon>Pseudomonadati</taxon>
        <taxon>Pseudomonadota</taxon>
        <taxon>Alphaproteobacteria</taxon>
        <taxon>Hyphomicrobiales</taxon>
        <taxon>Reyranellaceae</taxon>
        <taxon>Reyranella</taxon>
    </lineage>
</organism>
<dbReference type="GO" id="GO:0008168">
    <property type="term" value="F:methyltransferase activity"/>
    <property type="evidence" value="ECO:0007669"/>
    <property type="project" value="UniProtKB-KW"/>
</dbReference>
<keyword evidence="5" id="KW-1185">Reference proteome</keyword>
<dbReference type="EMBL" id="BKAJ01000066">
    <property type="protein sequence ID" value="GEP56535.1"/>
    <property type="molecule type" value="Genomic_DNA"/>
</dbReference>
<dbReference type="InterPro" id="IPR035094">
    <property type="entry name" value="EgtD"/>
</dbReference>
<dbReference type="RefSeq" id="WP_147150614.1">
    <property type="nucleotide sequence ID" value="NZ_BKAJ01000066.1"/>
</dbReference>
<feature type="domain" description="Histidine-specific methyltransferase SAM-dependent" evidence="3">
    <location>
        <begin position="19"/>
        <end position="319"/>
    </location>
</feature>
<dbReference type="InterPro" id="IPR019257">
    <property type="entry name" value="MeTrfase_dom"/>
</dbReference>
<comment type="caution">
    <text evidence="4">The sequence shown here is derived from an EMBL/GenBank/DDBJ whole genome shotgun (WGS) entry which is preliminary data.</text>
</comment>
<proteinExistence type="predicted"/>
<evidence type="ECO:0000256" key="2">
    <source>
        <dbReference type="ARBA" id="ARBA00022679"/>
    </source>
</evidence>
<name>A0A512NC81_9HYPH</name>
<keyword evidence="2 4" id="KW-0808">Transferase</keyword>